<accession>A0A0C2M8B6</accession>
<name>A0A0C2M8B6_THEKT</name>
<dbReference type="EMBL" id="JWZT01005561">
    <property type="protein sequence ID" value="KII60574.1"/>
    <property type="molecule type" value="Genomic_DNA"/>
</dbReference>
<gene>
    <name evidence="2" type="ORF">RF11_09460</name>
</gene>
<keyword evidence="3" id="KW-1185">Reference proteome</keyword>
<keyword evidence="1" id="KW-1133">Transmembrane helix</keyword>
<evidence type="ECO:0000313" key="2">
    <source>
        <dbReference type="EMBL" id="KII60574.1"/>
    </source>
</evidence>
<feature type="transmembrane region" description="Helical" evidence="1">
    <location>
        <begin position="12"/>
        <end position="33"/>
    </location>
</feature>
<keyword evidence="1" id="KW-0472">Membrane</keyword>
<dbReference type="Proteomes" id="UP000031668">
    <property type="component" value="Unassembled WGS sequence"/>
</dbReference>
<evidence type="ECO:0000313" key="3">
    <source>
        <dbReference type="Proteomes" id="UP000031668"/>
    </source>
</evidence>
<sequence length="143" mass="15981">MPDEKNESRHRGLQGFILGIVFTTIFGPLAGGICCGSAAALKFPPFDEYFVDEFEKIKRIMIDILDNSGCLDRYKSKLTSYASTFTGSSNIFEPPFIWKNEIFIVVIRLKEAKICGHSGSQPFLGRDPLNPSNPFSKALRPPF</sequence>
<proteinExistence type="predicted"/>
<organism evidence="2 3">
    <name type="scientific">Thelohanellus kitauei</name>
    <name type="common">Myxosporean</name>
    <dbReference type="NCBI Taxonomy" id="669202"/>
    <lineage>
        <taxon>Eukaryota</taxon>
        <taxon>Metazoa</taxon>
        <taxon>Cnidaria</taxon>
        <taxon>Myxozoa</taxon>
        <taxon>Myxosporea</taxon>
        <taxon>Bivalvulida</taxon>
        <taxon>Platysporina</taxon>
        <taxon>Myxobolidae</taxon>
        <taxon>Thelohanellus</taxon>
    </lineage>
</organism>
<keyword evidence="1" id="KW-0812">Transmembrane</keyword>
<dbReference type="AlphaFoldDB" id="A0A0C2M8B6"/>
<protein>
    <submittedName>
        <fullName evidence="2">Uncharacterized protein</fullName>
    </submittedName>
</protein>
<evidence type="ECO:0000256" key="1">
    <source>
        <dbReference type="SAM" id="Phobius"/>
    </source>
</evidence>
<comment type="caution">
    <text evidence="2">The sequence shown here is derived from an EMBL/GenBank/DDBJ whole genome shotgun (WGS) entry which is preliminary data.</text>
</comment>
<reference evidence="2 3" key="1">
    <citation type="journal article" date="2014" name="Genome Biol. Evol.">
        <title>The genome of the myxosporean Thelohanellus kitauei shows adaptations to nutrient acquisition within its fish host.</title>
        <authorList>
            <person name="Yang Y."/>
            <person name="Xiong J."/>
            <person name="Zhou Z."/>
            <person name="Huo F."/>
            <person name="Miao W."/>
            <person name="Ran C."/>
            <person name="Liu Y."/>
            <person name="Zhang J."/>
            <person name="Feng J."/>
            <person name="Wang M."/>
            <person name="Wang M."/>
            <person name="Wang L."/>
            <person name="Yao B."/>
        </authorList>
    </citation>
    <scope>NUCLEOTIDE SEQUENCE [LARGE SCALE GENOMIC DNA]</scope>
    <source>
        <strain evidence="2">Wuqing</strain>
    </source>
</reference>